<organism evidence="4">
    <name type="scientific">Sesamum latifolium</name>
    <dbReference type="NCBI Taxonomy" id="2727402"/>
    <lineage>
        <taxon>Eukaryota</taxon>
        <taxon>Viridiplantae</taxon>
        <taxon>Streptophyta</taxon>
        <taxon>Embryophyta</taxon>
        <taxon>Tracheophyta</taxon>
        <taxon>Spermatophyta</taxon>
        <taxon>Magnoliopsida</taxon>
        <taxon>eudicotyledons</taxon>
        <taxon>Gunneridae</taxon>
        <taxon>Pentapetalae</taxon>
        <taxon>asterids</taxon>
        <taxon>lamiids</taxon>
        <taxon>Lamiales</taxon>
        <taxon>Pedaliaceae</taxon>
        <taxon>Sesamum</taxon>
    </lineage>
</organism>
<dbReference type="PANTHER" id="PTHR47985:SF39">
    <property type="entry name" value="SERINE_THREONINE-PROTEIN KINASE PBL23-RELATED"/>
    <property type="match status" value="1"/>
</dbReference>
<gene>
    <name evidence="4" type="ORF">Slati_2062300</name>
</gene>
<keyword evidence="3" id="KW-0472">Membrane</keyword>
<comment type="subcellular location">
    <subcellularLocation>
        <location evidence="1">Membrane</location>
    </subcellularLocation>
</comment>
<keyword evidence="2" id="KW-0723">Serine/threonine-protein kinase</keyword>
<evidence type="ECO:0000313" key="4">
    <source>
        <dbReference type="EMBL" id="KAL0443396.1"/>
    </source>
</evidence>
<accession>A0AAW2WTX9</accession>
<protein>
    <submittedName>
        <fullName evidence="4">Serine/threonine-protein kinase PBL23</fullName>
    </submittedName>
</protein>
<dbReference type="GO" id="GO:0016020">
    <property type="term" value="C:membrane"/>
    <property type="evidence" value="ECO:0007669"/>
    <property type="project" value="UniProtKB-SubCell"/>
</dbReference>
<name>A0AAW2WTX9_9LAMI</name>
<comment type="caution">
    <text evidence="4">The sequence shown here is derived from an EMBL/GenBank/DDBJ whole genome shotgun (WGS) entry which is preliminary data.</text>
</comment>
<proteinExistence type="predicted"/>
<evidence type="ECO:0000256" key="2">
    <source>
        <dbReference type="ARBA" id="ARBA00022527"/>
    </source>
</evidence>
<dbReference type="EMBL" id="JACGWN010000007">
    <property type="protein sequence ID" value="KAL0443396.1"/>
    <property type="molecule type" value="Genomic_DNA"/>
</dbReference>
<sequence>ATPLLKDKKKFHLMADPSLNGNYPEKALYQALAVAAMCLQEDASTRPMITDVVTALEFLSLDKNQGEVDGEGENGDK</sequence>
<evidence type="ECO:0000256" key="3">
    <source>
        <dbReference type="ARBA" id="ARBA00023136"/>
    </source>
</evidence>
<dbReference type="GO" id="GO:0004674">
    <property type="term" value="F:protein serine/threonine kinase activity"/>
    <property type="evidence" value="ECO:0007669"/>
    <property type="project" value="UniProtKB-KW"/>
</dbReference>
<keyword evidence="4" id="KW-0808">Transferase</keyword>
<reference evidence="4" key="1">
    <citation type="submission" date="2020-06" db="EMBL/GenBank/DDBJ databases">
        <authorList>
            <person name="Li T."/>
            <person name="Hu X."/>
            <person name="Zhang T."/>
            <person name="Song X."/>
            <person name="Zhang H."/>
            <person name="Dai N."/>
            <person name="Sheng W."/>
            <person name="Hou X."/>
            <person name="Wei L."/>
        </authorList>
    </citation>
    <scope>NUCLEOTIDE SEQUENCE</scope>
    <source>
        <strain evidence="4">KEN1</strain>
        <tissue evidence="4">Leaf</tissue>
    </source>
</reference>
<dbReference type="Gene3D" id="1.10.510.10">
    <property type="entry name" value="Transferase(Phosphotransferase) domain 1"/>
    <property type="match status" value="1"/>
</dbReference>
<dbReference type="PANTHER" id="PTHR47985">
    <property type="entry name" value="OS07G0668900 PROTEIN"/>
    <property type="match status" value="1"/>
</dbReference>
<reference evidence="4" key="2">
    <citation type="journal article" date="2024" name="Plant">
        <title>Genomic evolution and insights into agronomic trait innovations of Sesamum species.</title>
        <authorList>
            <person name="Miao H."/>
            <person name="Wang L."/>
            <person name="Qu L."/>
            <person name="Liu H."/>
            <person name="Sun Y."/>
            <person name="Le M."/>
            <person name="Wang Q."/>
            <person name="Wei S."/>
            <person name="Zheng Y."/>
            <person name="Lin W."/>
            <person name="Duan Y."/>
            <person name="Cao H."/>
            <person name="Xiong S."/>
            <person name="Wang X."/>
            <person name="Wei L."/>
            <person name="Li C."/>
            <person name="Ma Q."/>
            <person name="Ju M."/>
            <person name="Zhao R."/>
            <person name="Li G."/>
            <person name="Mu C."/>
            <person name="Tian Q."/>
            <person name="Mei H."/>
            <person name="Zhang T."/>
            <person name="Gao T."/>
            <person name="Zhang H."/>
        </authorList>
    </citation>
    <scope>NUCLEOTIDE SEQUENCE</scope>
    <source>
        <strain evidence="4">KEN1</strain>
    </source>
</reference>
<dbReference type="AlphaFoldDB" id="A0AAW2WTX9"/>
<evidence type="ECO:0000256" key="1">
    <source>
        <dbReference type="ARBA" id="ARBA00004370"/>
    </source>
</evidence>
<keyword evidence="4" id="KW-0418">Kinase</keyword>
<feature type="non-terminal residue" evidence="4">
    <location>
        <position position="1"/>
    </location>
</feature>